<feature type="domain" description="Rad50/SbcC-type AAA" evidence="6">
    <location>
        <begin position="5"/>
        <end position="203"/>
    </location>
</feature>
<feature type="compositionally biased region" description="Polar residues" evidence="5">
    <location>
        <begin position="748"/>
        <end position="759"/>
    </location>
</feature>
<name>A0A0V7ZV26_9CYAN</name>
<reference evidence="8 9" key="1">
    <citation type="journal article" date="2015" name="Genome Announc.">
        <title>Draft Genome of the Euendolithic (true boring) Cyanobacterium Mastigocoleus testarum strain BC008.</title>
        <authorList>
            <person name="Guida B.S."/>
            <person name="Garcia-Pichel F."/>
        </authorList>
    </citation>
    <scope>NUCLEOTIDE SEQUENCE [LARGE SCALE GENOMIC DNA]</scope>
    <source>
        <strain evidence="8 9">BC008</strain>
    </source>
</reference>
<evidence type="ECO:0000313" key="9">
    <source>
        <dbReference type="Proteomes" id="UP000053372"/>
    </source>
</evidence>
<proteinExistence type="inferred from homology"/>
<evidence type="ECO:0000313" key="7">
    <source>
        <dbReference type="EMBL" id="KST68013.1"/>
    </source>
</evidence>
<protein>
    <recommendedName>
        <fullName evidence="3">Nuclease SbcCD subunit C</fullName>
    </recommendedName>
</protein>
<dbReference type="PANTHER" id="PTHR32114">
    <property type="entry name" value="ABC TRANSPORTER ABCH.3"/>
    <property type="match status" value="1"/>
</dbReference>
<dbReference type="GO" id="GO:0006302">
    <property type="term" value="P:double-strand break repair"/>
    <property type="evidence" value="ECO:0007669"/>
    <property type="project" value="InterPro"/>
</dbReference>
<evidence type="ECO:0000259" key="6">
    <source>
        <dbReference type="Pfam" id="PF13476"/>
    </source>
</evidence>
<feature type="compositionally biased region" description="Basic and acidic residues" evidence="5">
    <location>
        <begin position="732"/>
        <end position="747"/>
    </location>
</feature>
<dbReference type="InterPro" id="IPR038729">
    <property type="entry name" value="Rad50/SbcC_AAA"/>
</dbReference>
<evidence type="ECO:0000313" key="8">
    <source>
        <dbReference type="EMBL" id="KST68362.1"/>
    </source>
</evidence>
<dbReference type="SUPFAM" id="SSF52540">
    <property type="entry name" value="P-loop containing nucleoside triphosphate hydrolases"/>
    <property type="match status" value="2"/>
</dbReference>
<comment type="similarity">
    <text evidence="1">Belongs to the SMC family. SbcC subfamily.</text>
</comment>
<dbReference type="OrthoDB" id="9795626at2"/>
<evidence type="ECO:0000256" key="2">
    <source>
        <dbReference type="ARBA" id="ARBA00011322"/>
    </source>
</evidence>
<dbReference type="Pfam" id="PF13476">
    <property type="entry name" value="AAA_23"/>
    <property type="match status" value="1"/>
</dbReference>
<feature type="coiled-coil region" evidence="4">
    <location>
        <begin position="781"/>
        <end position="878"/>
    </location>
</feature>
<accession>A0A0V7ZV26</accession>
<dbReference type="EMBL" id="LMTZ01000083">
    <property type="protein sequence ID" value="KST68013.1"/>
    <property type="molecule type" value="Genomic_DNA"/>
</dbReference>
<keyword evidence="4" id="KW-0175">Coiled coil</keyword>
<comment type="subunit">
    <text evidence="2">Heterodimer of SbcC and SbcD.</text>
</comment>
<dbReference type="InterPro" id="IPR027417">
    <property type="entry name" value="P-loop_NTPase"/>
</dbReference>
<gene>
    <name evidence="7" type="ORF">BC008_32025</name>
    <name evidence="8" type="ORF">BC008_33100</name>
</gene>
<dbReference type="Proteomes" id="UP000053372">
    <property type="component" value="Unassembled WGS sequence"/>
</dbReference>
<dbReference type="PANTHER" id="PTHR32114:SF2">
    <property type="entry name" value="ABC TRANSPORTER ABCH.3"/>
    <property type="match status" value="1"/>
</dbReference>
<feature type="coiled-coil region" evidence="4">
    <location>
        <begin position="293"/>
        <end position="591"/>
    </location>
</feature>
<evidence type="ECO:0000256" key="3">
    <source>
        <dbReference type="ARBA" id="ARBA00013368"/>
    </source>
</evidence>
<dbReference type="Gene3D" id="3.40.50.300">
    <property type="entry name" value="P-loop containing nucleotide triphosphate hydrolases"/>
    <property type="match status" value="2"/>
</dbReference>
<evidence type="ECO:0000256" key="1">
    <source>
        <dbReference type="ARBA" id="ARBA00006930"/>
    </source>
</evidence>
<dbReference type="Gene3D" id="1.10.287.510">
    <property type="entry name" value="Helix hairpin bin"/>
    <property type="match status" value="1"/>
</dbReference>
<keyword evidence="9" id="KW-1185">Reference proteome</keyword>
<evidence type="ECO:0000256" key="5">
    <source>
        <dbReference type="SAM" id="MobiDB-lite"/>
    </source>
</evidence>
<comment type="caution">
    <text evidence="8">The sequence shown here is derived from an EMBL/GenBank/DDBJ whole genome shotgun (WGS) entry which is preliminary data.</text>
</comment>
<organism evidence="8 9">
    <name type="scientific">Mastigocoleus testarum BC008</name>
    <dbReference type="NCBI Taxonomy" id="371196"/>
    <lineage>
        <taxon>Bacteria</taxon>
        <taxon>Bacillati</taxon>
        <taxon>Cyanobacteriota</taxon>
        <taxon>Cyanophyceae</taxon>
        <taxon>Nostocales</taxon>
        <taxon>Hapalosiphonaceae</taxon>
        <taxon>Mastigocoleus</taxon>
    </lineage>
</organism>
<evidence type="ECO:0000256" key="4">
    <source>
        <dbReference type="SAM" id="Coils"/>
    </source>
</evidence>
<dbReference type="RefSeq" id="WP_027843489.1">
    <property type="nucleotide sequence ID" value="NZ_LMTZ01000066.1"/>
</dbReference>
<feature type="region of interest" description="Disordered" evidence="5">
    <location>
        <begin position="729"/>
        <end position="759"/>
    </location>
</feature>
<dbReference type="EMBL" id="LMTZ01000066">
    <property type="protein sequence ID" value="KST68362.1"/>
    <property type="molecule type" value="Genomic_DNA"/>
</dbReference>
<dbReference type="GO" id="GO:0016887">
    <property type="term" value="F:ATP hydrolysis activity"/>
    <property type="evidence" value="ECO:0007669"/>
    <property type="project" value="InterPro"/>
</dbReference>
<dbReference type="AlphaFoldDB" id="A0A0V7ZV26"/>
<sequence>MIPVRVYVENFLSYREGQVLTFDGAPLWVLSGANGVGKSTIFDAIRFALYGSHRGGSSKTQKDLINHQADALTVEFDFLIDGQAYCIRRIVPRRGKATREVFRIDSSSKGNSGNKPVANTDSDSGFKDWVKRAIGLDDKAFTSCILLIQGKSDKLIEAAPSARYEILKQLIDLTAYDKLHKLADARRKDCEGHVKSLKSQLESSDKVSDAELNAAQEVRKLTEENWKKSQNKVDSLGSLLEQSRRWEELNSQILEQQSELQKYQALITRTDEIEQKFTRYKELETVLPLLSSIIEQRQRITDNENEIEKLNRKCQQVKDDLNLKSAEKDEINKRIEEINQKIENQQKDSNNIAEQLVELTPLVEKLSQLESIQKKLQDLKQDLTVFPSDLEELLQKAESEEKGLDAIAKTLPWLRQLAQGRIKLIDAVQKQEETHKNLEHLQTQLEQYQIQQEELNTDVANARKTEKNLSHNITRIETEYKAASSKRDNFEEVSHQPICELCGQEITPEHAQLEKSRLDNQLAEAKANLTSLNNEHHKAQDNLNLLSRKLDDLNKQIQVNNKDCHQKQNQLNQAQREIKQYTEQIKNAFSNLPVTYQVNVSPYQIDDDLGWLDTSYPTEADLEELNIQLINRKVHTQNLKSLRNQFSEWQILNTEYQTYNKQFIELEKNLSLSDAQKARGEKNKLQESQKELQTFLKSLNKEQKQNIQNSQKINEKFDIQSRQLQNHQINLSDKKGSQNETQRRLQSDSESLPPQWQESVTNIDEEKLEELDSERKVLTEYENLSNQLNIASQQVTFLQQQINKITNQIEQLPSEARRAIQEIEQELTTAKSERDTFDVNRQNAQNNLNQLNNKCEHYQQLEEKKLELERNQSLYKILCDLLGNGKQGLQLKLLRDAEQTIVQLANEILDGLSRGKMRLELRAEAEKSAGDSNKALDLQAYNEEVGPYPTPIAQISGSQRFRVAVSLALAIGQYAGQSTRQIESVIIDEGFGSLDKNGRDDMIQELNELQHRLKRIILVSHLEDFSSAFSNGYSIELVDRASKVRLLEPV</sequence>